<evidence type="ECO:0000256" key="9">
    <source>
        <dbReference type="HAMAP-Rule" id="MF_00379"/>
    </source>
</evidence>
<evidence type="ECO:0000256" key="6">
    <source>
        <dbReference type="ARBA" id="ARBA00022842"/>
    </source>
</evidence>
<evidence type="ECO:0000256" key="10">
    <source>
        <dbReference type="RuleBase" id="RU003313"/>
    </source>
</evidence>
<dbReference type="SUPFAM" id="SSF52540">
    <property type="entry name" value="P-loop containing nucleoside triphosphate hydrolases"/>
    <property type="match status" value="1"/>
</dbReference>
<evidence type="ECO:0000256" key="8">
    <source>
        <dbReference type="ARBA" id="ARBA00023134"/>
    </source>
</evidence>
<keyword evidence="9" id="KW-0963">Cytoplasm</keyword>
<keyword evidence="8 9" id="KW-0342">GTP-binding</keyword>
<feature type="domain" description="TrmE-type G" evidence="11">
    <location>
        <begin position="217"/>
        <end position="360"/>
    </location>
</feature>
<comment type="function">
    <text evidence="9">Exhibits a very high intrinsic GTPase hydrolysis rate. Involved in the addition of a carboxymethylaminomethyl (cmnm) group at the wobble position (U34) of certain tRNAs, forming tRNA-cmnm(5)s(2)U34.</text>
</comment>
<dbReference type="Proteomes" id="UP000069771">
    <property type="component" value="Chromosome"/>
</dbReference>
<keyword evidence="5 9" id="KW-0378">Hydrolase</keyword>
<feature type="binding site" evidence="9">
    <location>
        <position position="22"/>
    </location>
    <ligand>
        <name>(6S)-5-formyl-5,6,7,8-tetrahydrofolate</name>
        <dbReference type="ChEBI" id="CHEBI:57457"/>
    </ligand>
</feature>
<dbReference type="GO" id="GO:0046872">
    <property type="term" value="F:metal ion binding"/>
    <property type="evidence" value="ECO:0007669"/>
    <property type="project" value="UniProtKB-KW"/>
</dbReference>
<keyword evidence="2 9" id="KW-0819">tRNA processing</keyword>
<dbReference type="InterPro" id="IPR018948">
    <property type="entry name" value="GTP-bd_TrmE_N"/>
</dbReference>
<dbReference type="OrthoDB" id="9805918at2"/>
<dbReference type="STRING" id="1702221.AALO17_21050"/>
<name>A0A140DX62_9FIRM</name>
<dbReference type="GO" id="GO:0003924">
    <property type="term" value="F:GTPase activity"/>
    <property type="evidence" value="ECO:0007669"/>
    <property type="project" value="UniProtKB-UniRule"/>
</dbReference>
<evidence type="ECO:0000259" key="11">
    <source>
        <dbReference type="PROSITE" id="PS51709"/>
    </source>
</evidence>
<dbReference type="InterPro" id="IPR027266">
    <property type="entry name" value="TrmE/GcvT-like"/>
</dbReference>
<keyword evidence="6 9" id="KW-0460">Magnesium</keyword>
<dbReference type="Gene3D" id="3.40.50.300">
    <property type="entry name" value="P-loop containing nucleotide triphosphate hydrolases"/>
    <property type="match status" value="1"/>
</dbReference>
<reference evidence="12 13" key="1">
    <citation type="journal article" date="2016" name="Gut Pathog.">
        <title>Whole genome sequencing of "Faecalibaculum rodentium" ALO17, isolated from C57BL/6J laboratory mouse feces.</title>
        <authorList>
            <person name="Lim S."/>
            <person name="Chang D.H."/>
            <person name="Ahn S."/>
            <person name="Kim B.C."/>
        </authorList>
    </citation>
    <scope>NUCLEOTIDE SEQUENCE [LARGE SCALE GENOMIC DNA]</scope>
    <source>
        <strain evidence="12 13">Alo17</strain>
    </source>
</reference>
<comment type="cofactor">
    <cofactor evidence="9">
        <name>K(+)</name>
        <dbReference type="ChEBI" id="CHEBI:29103"/>
    </cofactor>
    <text evidence="9">Binds 1 potassium ion per subunit.</text>
</comment>
<dbReference type="AlphaFoldDB" id="A0A140DX62"/>
<feature type="binding site" evidence="9">
    <location>
        <position position="246"/>
    </location>
    <ligand>
        <name>K(+)</name>
        <dbReference type="ChEBI" id="CHEBI:29103"/>
    </ligand>
</feature>
<evidence type="ECO:0000256" key="7">
    <source>
        <dbReference type="ARBA" id="ARBA00022958"/>
    </source>
</evidence>
<dbReference type="InterPro" id="IPR031168">
    <property type="entry name" value="G_TrmE"/>
</dbReference>
<dbReference type="PATRIC" id="fig|1702221.3.peg.2047"/>
<dbReference type="Pfam" id="PF01926">
    <property type="entry name" value="MMR_HSR1"/>
    <property type="match status" value="1"/>
</dbReference>
<sequence>MLTKTIAAISTALQDGAISIIRLSGPDALAIADSVFSGDVLHQPANTIRYGTILKDGEPLDEVLLSVFRAPHSYSGMDMVEINAHGGVLITRRILQLLLSKGAVLAEPGEFTRQAFLTGRIDLAQAEAVNDMITATSDAGARIAVQGIRGSVRKLLEPLIDDILNIIAQIEVNIDYPEYEDVEELTSETLLPEITRWIDRIGRILERAAFGQQVKKGIDTVILGRPNAGKSSLLNALLEEDKAIVTDIPGTTRDVVEGRVILDGIQLNLLDTAGIRETEDTVEKLGVERSRKAAREADLVILVRDPLATDADLDLPELVEGKQLIEVWNKSDVAPREGLSISAKTGEIEPLLQEIRARFEQGLDTKEALLSSERQIGLLRRAQASMMNAQAVLQDGGLPDMAEIDIQEAHSCLKEILGEVHREDLLDALFSRFCLGK</sequence>
<evidence type="ECO:0000256" key="3">
    <source>
        <dbReference type="ARBA" id="ARBA00022723"/>
    </source>
</evidence>
<dbReference type="InterPro" id="IPR006073">
    <property type="entry name" value="GTP-bd"/>
</dbReference>
<dbReference type="EMBL" id="CP011391">
    <property type="protein sequence ID" value="AMK55239.1"/>
    <property type="molecule type" value="Genomic_DNA"/>
</dbReference>
<dbReference type="GeneID" id="78478696"/>
<dbReference type="GO" id="GO:0005525">
    <property type="term" value="F:GTP binding"/>
    <property type="evidence" value="ECO:0007669"/>
    <property type="project" value="UniProtKB-UniRule"/>
</dbReference>
<feature type="binding site" evidence="9">
    <location>
        <position position="437"/>
    </location>
    <ligand>
        <name>(6S)-5-formyl-5,6,7,8-tetrahydrofolate</name>
        <dbReference type="ChEBI" id="CHEBI:57457"/>
    </ligand>
</feature>
<feature type="binding site" evidence="9">
    <location>
        <position position="252"/>
    </location>
    <ligand>
        <name>Mg(2+)</name>
        <dbReference type="ChEBI" id="CHEBI:18420"/>
    </ligand>
</feature>
<dbReference type="PANTHER" id="PTHR42714">
    <property type="entry name" value="TRNA MODIFICATION GTPASE GTPBP3"/>
    <property type="match status" value="1"/>
</dbReference>
<comment type="subcellular location">
    <subcellularLocation>
        <location evidence="9">Cytoplasm</location>
    </subcellularLocation>
</comment>
<dbReference type="GO" id="GO:0002098">
    <property type="term" value="P:tRNA wobble uridine modification"/>
    <property type="evidence" value="ECO:0007669"/>
    <property type="project" value="TreeGrafter"/>
</dbReference>
<proteinExistence type="inferred from homology"/>
<feature type="binding site" evidence="9">
    <location>
        <position position="81"/>
    </location>
    <ligand>
        <name>(6S)-5-formyl-5,6,7,8-tetrahydrofolate</name>
        <dbReference type="ChEBI" id="CHEBI:57457"/>
    </ligand>
</feature>
<keyword evidence="13" id="KW-1185">Reference proteome</keyword>
<dbReference type="PANTHER" id="PTHR42714:SF2">
    <property type="entry name" value="TRNA MODIFICATION GTPASE GTPBP3, MITOCHONDRIAL"/>
    <property type="match status" value="1"/>
</dbReference>
<protein>
    <recommendedName>
        <fullName evidence="9">tRNA modification GTPase MnmE</fullName>
        <ecNumber evidence="9">3.6.-.-</ecNumber>
    </recommendedName>
</protein>
<feature type="binding site" evidence="9">
    <location>
        <position position="248"/>
    </location>
    <ligand>
        <name>K(+)</name>
        <dbReference type="ChEBI" id="CHEBI:29103"/>
    </ligand>
</feature>
<keyword evidence="3 9" id="KW-0479">Metal-binding</keyword>
<dbReference type="EC" id="3.6.-.-" evidence="9"/>
<dbReference type="CDD" id="cd14858">
    <property type="entry name" value="TrmE_N"/>
    <property type="match status" value="1"/>
</dbReference>
<comment type="similarity">
    <text evidence="1 9 10">Belongs to the TRAFAC class TrmE-Era-EngA-EngB-Septin-like GTPase superfamily. TrmE GTPase family.</text>
</comment>
<feature type="binding site" evidence="9">
    <location>
        <position position="251"/>
    </location>
    <ligand>
        <name>K(+)</name>
        <dbReference type="ChEBI" id="CHEBI:29103"/>
    </ligand>
</feature>
<dbReference type="GO" id="GO:0042802">
    <property type="term" value="F:identical protein binding"/>
    <property type="evidence" value="ECO:0007669"/>
    <property type="project" value="UniProtKB-ARBA"/>
</dbReference>
<accession>A0A140DX62</accession>
<dbReference type="FunFam" id="3.30.1360.120:FF:000003">
    <property type="entry name" value="tRNA modification GTPase MnmE"/>
    <property type="match status" value="1"/>
</dbReference>
<gene>
    <name evidence="9" type="primary">mnmE</name>
    <name evidence="9" type="synonym">trmE</name>
    <name evidence="12" type="ORF">AALO17_21050</name>
</gene>
<dbReference type="InterPro" id="IPR027368">
    <property type="entry name" value="MnmE_dom2"/>
</dbReference>
<dbReference type="PROSITE" id="PS51709">
    <property type="entry name" value="G_TRME"/>
    <property type="match status" value="1"/>
</dbReference>
<evidence type="ECO:0000313" key="12">
    <source>
        <dbReference type="EMBL" id="AMK55239.1"/>
    </source>
</evidence>
<comment type="subunit">
    <text evidence="9">Homodimer. Heterotetramer of two MnmE and two MnmG subunits.</text>
</comment>
<evidence type="ECO:0000256" key="4">
    <source>
        <dbReference type="ARBA" id="ARBA00022741"/>
    </source>
</evidence>
<dbReference type="HAMAP" id="MF_00379">
    <property type="entry name" value="GTPase_MnmE"/>
    <property type="match status" value="1"/>
</dbReference>
<feature type="binding site" evidence="9">
    <location>
        <position position="231"/>
    </location>
    <ligand>
        <name>Mg(2+)</name>
        <dbReference type="ChEBI" id="CHEBI:18420"/>
    </ligand>
</feature>
<dbReference type="NCBIfam" id="TIGR00450">
    <property type="entry name" value="mnmE_trmE_thdF"/>
    <property type="match status" value="1"/>
</dbReference>
<dbReference type="Gene3D" id="1.20.120.430">
    <property type="entry name" value="tRNA modification GTPase MnmE domain 2"/>
    <property type="match status" value="1"/>
</dbReference>
<evidence type="ECO:0000256" key="1">
    <source>
        <dbReference type="ARBA" id="ARBA00011043"/>
    </source>
</evidence>
<evidence type="ECO:0000256" key="2">
    <source>
        <dbReference type="ARBA" id="ARBA00022694"/>
    </source>
</evidence>
<dbReference type="InterPro" id="IPR004520">
    <property type="entry name" value="GTPase_MnmE"/>
</dbReference>
<dbReference type="GO" id="GO:0005829">
    <property type="term" value="C:cytosol"/>
    <property type="evidence" value="ECO:0007669"/>
    <property type="project" value="TreeGrafter"/>
</dbReference>
<feature type="binding site" evidence="9">
    <location>
        <position position="120"/>
    </location>
    <ligand>
        <name>(6S)-5-formyl-5,6,7,8-tetrahydrofolate</name>
        <dbReference type="ChEBI" id="CHEBI:57457"/>
    </ligand>
</feature>
<dbReference type="InterPro" id="IPR027417">
    <property type="entry name" value="P-loop_NTPase"/>
</dbReference>
<keyword evidence="4 9" id="KW-0547">Nucleotide-binding</keyword>
<feature type="binding site" evidence="9">
    <location>
        <begin position="271"/>
        <end position="274"/>
    </location>
    <ligand>
        <name>GTP</name>
        <dbReference type="ChEBI" id="CHEBI:37565"/>
    </ligand>
</feature>
<dbReference type="Pfam" id="PF12631">
    <property type="entry name" value="MnmE_helical"/>
    <property type="match status" value="1"/>
</dbReference>
<feature type="binding site" evidence="9">
    <location>
        <position position="227"/>
    </location>
    <ligand>
        <name>K(+)</name>
        <dbReference type="ChEBI" id="CHEBI:29103"/>
    </ligand>
</feature>
<evidence type="ECO:0000313" key="13">
    <source>
        <dbReference type="Proteomes" id="UP000069771"/>
    </source>
</evidence>
<dbReference type="InterPro" id="IPR025867">
    <property type="entry name" value="MnmE_helical"/>
</dbReference>
<dbReference type="CDD" id="cd04164">
    <property type="entry name" value="trmE"/>
    <property type="match status" value="1"/>
</dbReference>
<keyword evidence="7 9" id="KW-0630">Potassium</keyword>
<feature type="binding site" evidence="9">
    <location>
        <begin position="227"/>
        <end position="232"/>
    </location>
    <ligand>
        <name>GTP</name>
        <dbReference type="ChEBI" id="CHEBI:37565"/>
    </ligand>
</feature>
<organism evidence="12 13">
    <name type="scientific">Faecalibaculum rodentium</name>
    <dbReference type="NCBI Taxonomy" id="1702221"/>
    <lineage>
        <taxon>Bacteria</taxon>
        <taxon>Bacillati</taxon>
        <taxon>Bacillota</taxon>
        <taxon>Erysipelotrichia</taxon>
        <taxon>Erysipelotrichales</taxon>
        <taxon>Erysipelotrichaceae</taxon>
        <taxon>Faecalibaculum</taxon>
    </lineage>
</organism>
<dbReference type="GO" id="GO:0030488">
    <property type="term" value="P:tRNA methylation"/>
    <property type="evidence" value="ECO:0007669"/>
    <property type="project" value="TreeGrafter"/>
</dbReference>
<evidence type="ECO:0000256" key="5">
    <source>
        <dbReference type="ARBA" id="ARBA00022801"/>
    </source>
</evidence>
<dbReference type="KEGG" id="fro:AALO17_21050"/>
<dbReference type="NCBIfam" id="TIGR00231">
    <property type="entry name" value="small_GTP"/>
    <property type="match status" value="1"/>
</dbReference>
<dbReference type="RefSeq" id="WP_067558656.1">
    <property type="nucleotide sequence ID" value="NZ_CP011391.1"/>
</dbReference>
<comment type="caution">
    <text evidence="9">Lacks conserved residue(s) required for the propagation of feature annotation.</text>
</comment>
<dbReference type="InterPro" id="IPR005225">
    <property type="entry name" value="Small_GTP-bd"/>
</dbReference>
<dbReference type="Gene3D" id="3.30.1360.120">
    <property type="entry name" value="Probable tRNA modification gtpase trme, domain 1"/>
    <property type="match status" value="1"/>
</dbReference>
<feature type="binding site" evidence="9">
    <location>
        <begin position="246"/>
        <end position="252"/>
    </location>
    <ligand>
        <name>GTP</name>
        <dbReference type="ChEBI" id="CHEBI:37565"/>
    </ligand>
</feature>
<dbReference type="Pfam" id="PF10396">
    <property type="entry name" value="TrmE_N"/>
    <property type="match status" value="1"/>
</dbReference>